<evidence type="ECO:0000313" key="1">
    <source>
        <dbReference type="EMBL" id="AJH02192.1"/>
    </source>
</evidence>
<sequence>MLLQIIKQKKEEILTVTSKEIAEDFGKEHAEVIYSIEGRKDSTEKIKNNGIINDLEINGISQVSKYFIESTYKYFMNRFKKRHIKDCIRDLTERTLQNRTFFIYRKLNIFNINLEKLSIKMLYSIIL</sequence>
<dbReference type="RefSeq" id="WP_041900695.1">
    <property type="nucleotide sequence ID" value="NZ_CP010086.2"/>
</dbReference>
<gene>
    <name evidence="1" type="ORF">LF65_05685</name>
</gene>
<dbReference type="Proteomes" id="UP000031866">
    <property type="component" value="Chromosome"/>
</dbReference>
<dbReference type="KEGG" id="cbei:LF65_05685"/>
<evidence type="ECO:0000313" key="2">
    <source>
        <dbReference type="Proteomes" id="UP000031866"/>
    </source>
</evidence>
<accession>A0A0B5QVK0</accession>
<reference evidence="2" key="1">
    <citation type="submission" date="2014-12" db="EMBL/GenBank/DDBJ databases">
        <title>Genome sequence of Clostridium beijerinckii strain 59B.</title>
        <authorList>
            <person name="Little G.T."/>
            <person name="Minton N.P."/>
        </authorList>
    </citation>
    <scope>NUCLEOTIDE SEQUENCE [LARGE SCALE GENOMIC DNA]</scope>
    <source>
        <strain evidence="2">59B</strain>
    </source>
</reference>
<dbReference type="EMBL" id="CP010086">
    <property type="protein sequence ID" value="AJH02192.1"/>
    <property type="molecule type" value="Genomic_DNA"/>
</dbReference>
<protein>
    <submittedName>
        <fullName evidence="1">Uncharacterized protein</fullName>
    </submittedName>
</protein>
<dbReference type="OrthoDB" id="9812611at2"/>
<proteinExistence type="predicted"/>
<organism evidence="1 2">
    <name type="scientific">Clostridium beijerinckii</name>
    <name type="common">Clostridium MP</name>
    <dbReference type="NCBI Taxonomy" id="1520"/>
    <lineage>
        <taxon>Bacteria</taxon>
        <taxon>Bacillati</taxon>
        <taxon>Bacillota</taxon>
        <taxon>Clostridia</taxon>
        <taxon>Eubacteriales</taxon>
        <taxon>Clostridiaceae</taxon>
        <taxon>Clostridium</taxon>
    </lineage>
</organism>
<dbReference type="AlphaFoldDB" id="A0A0B5QVK0"/>
<name>A0A0B5QVK0_CLOBE</name>